<keyword evidence="3" id="KW-0809">Transit peptide</keyword>
<evidence type="ECO:0000256" key="5">
    <source>
        <dbReference type="ARBA" id="ARBA00023128"/>
    </source>
</evidence>
<dbReference type="EMBL" id="UYRU01049286">
    <property type="protein sequence ID" value="VDN10503.1"/>
    <property type="molecule type" value="Genomic_DNA"/>
</dbReference>
<protein>
    <recommendedName>
        <fullName evidence="7">Small ribosomal subunit protein mS29</fullName>
    </recommendedName>
</protein>
<dbReference type="Pfam" id="PF10236">
    <property type="entry name" value="DAP3"/>
    <property type="match status" value="2"/>
</dbReference>
<dbReference type="PRINTS" id="PR01716">
    <property type="entry name" value="DEATHASSOCP3"/>
</dbReference>
<keyword evidence="5" id="KW-0496">Mitochondrion</keyword>
<name>A0A3P7LIH1_DIBLA</name>
<evidence type="ECO:0000256" key="6">
    <source>
        <dbReference type="ARBA" id="ARBA00023274"/>
    </source>
</evidence>
<keyword evidence="4" id="KW-0689">Ribosomal protein</keyword>
<comment type="similarity">
    <text evidence="2">Belongs to the mitochondrion-specific ribosomal protein mS29 family.</text>
</comment>
<organism evidence="8 9">
    <name type="scientific">Dibothriocephalus latus</name>
    <name type="common">Fish tapeworm</name>
    <name type="synonym">Diphyllobothrium latum</name>
    <dbReference type="NCBI Taxonomy" id="60516"/>
    <lineage>
        <taxon>Eukaryota</taxon>
        <taxon>Metazoa</taxon>
        <taxon>Spiralia</taxon>
        <taxon>Lophotrochozoa</taxon>
        <taxon>Platyhelminthes</taxon>
        <taxon>Cestoda</taxon>
        <taxon>Eucestoda</taxon>
        <taxon>Diphyllobothriidea</taxon>
        <taxon>Diphyllobothriidae</taxon>
        <taxon>Dibothriocephalus</taxon>
    </lineage>
</organism>
<evidence type="ECO:0000256" key="2">
    <source>
        <dbReference type="ARBA" id="ARBA00009863"/>
    </source>
</evidence>
<reference evidence="8 9" key="1">
    <citation type="submission" date="2018-11" db="EMBL/GenBank/DDBJ databases">
        <authorList>
            <consortium name="Pathogen Informatics"/>
        </authorList>
    </citation>
    <scope>NUCLEOTIDE SEQUENCE [LARGE SCALE GENOMIC DNA]</scope>
</reference>
<gene>
    <name evidence="8" type="ORF">DILT_LOCUS6334</name>
</gene>
<dbReference type="InterPro" id="IPR008092">
    <property type="entry name" value="Ribosomal_mS29_met"/>
</dbReference>
<dbReference type="GO" id="GO:0005763">
    <property type="term" value="C:mitochondrial small ribosomal subunit"/>
    <property type="evidence" value="ECO:0007669"/>
    <property type="project" value="TreeGrafter"/>
</dbReference>
<accession>A0A3P7LIH1</accession>
<dbReference type="PANTHER" id="PTHR12810:SF0">
    <property type="entry name" value="SMALL RIBOSOMAL SUBUNIT PROTEIN MS29"/>
    <property type="match status" value="1"/>
</dbReference>
<evidence type="ECO:0000256" key="1">
    <source>
        <dbReference type="ARBA" id="ARBA00004173"/>
    </source>
</evidence>
<sequence length="392" mass="43968">MHVIRHLSIFQGRSSGTILRALSTIEATQQQRTWVAKTPRTSVTSAGAHSADPSASLGRFYTVEPTIASRVISPFLTEFHLRELRLFEDFSLLVRKPSLDVISALRHISDTYAEPTKAARRISTVPRFVLYGQPGCGISVQLAHIAQYAAEQDYLIFAFCNAENWLDRCPDFTPIILVPVPNSRCYSPSKLNPTITRPVEWTVKDIAPIGTPWSEVIDFALKRTKYSTDCIGILLREMRALSSSPNGPSSLLLIDGVNFLWCRGTRMQDKVLLKKVAVDRLAIVHHLRRALIGDWQKGAIVTSSFQINSSKSVSLLFFVRYLLTKRGFETMDPFIPIHVGNYTPSELDAVLQFYAEHGWFTNPAAFTLEGRAEIVFLADSNPRELSKVAAEW</sequence>
<comment type="subcellular location">
    <subcellularLocation>
        <location evidence="1">Mitochondrion</location>
    </subcellularLocation>
</comment>
<evidence type="ECO:0000256" key="7">
    <source>
        <dbReference type="ARBA" id="ARBA00035140"/>
    </source>
</evidence>
<dbReference type="GO" id="GO:0006915">
    <property type="term" value="P:apoptotic process"/>
    <property type="evidence" value="ECO:0007669"/>
    <property type="project" value="InterPro"/>
</dbReference>
<keyword evidence="9" id="KW-1185">Reference proteome</keyword>
<dbReference type="Proteomes" id="UP000281553">
    <property type="component" value="Unassembled WGS sequence"/>
</dbReference>
<evidence type="ECO:0000256" key="3">
    <source>
        <dbReference type="ARBA" id="ARBA00022946"/>
    </source>
</evidence>
<proteinExistence type="inferred from homology"/>
<dbReference type="PANTHER" id="PTHR12810">
    <property type="entry name" value="MITOCHONDRIAL 28S RIBOSOMAL PROTEIN S29"/>
    <property type="match status" value="1"/>
</dbReference>
<keyword evidence="6" id="KW-0687">Ribonucleoprotein</keyword>
<evidence type="ECO:0000313" key="9">
    <source>
        <dbReference type="Proteomes" id="UP000281553"/>
    </source>
</evidence>
<evidence type="ECO:0000313" key="8">
    <source>
        <dbReference type="EMBL" id="VDN10503.1"/>
    </source>
</evidence>
<dbReference type="AlphaFoldDB" id="A0A3P7LIH1"/>
<dbReference type="OrthoDB" id="274828at2759"/>
<evidence type="ECO:0000256" key="4">
    <source>
        <dbReference type="ARBA" id="ARBA00022980"/>
    </source>
</evidence>
<dbReference type="GO" id="GO:0003735">
    <property type="term" value="F:structural constituent of ribosome"/>
    <property type="evidence" value="ECO:0007669"/>
    <property type="project" value="TreeGrafter"/>
</dbReference>
<dbReference type="InterPro" id="IPR019368">
    <property type="entry name" value="Ribosomal_mS29"/>
</dbReference>